<accession>A0A8H8DC50</accession>
<evidence type="ECO:0000313" key="3">
    <source>
        <dbReference type="Proteomes" id="UP000669133"/>
    </source>
</evidence>
<dbReference type="InterPro" id="IPR050618">
    <property type="entry name" value="Ubq-SigPath_Reg"/>
</dbReference>
<dbReference type="OrthoDB" id="2415936at2759"/>
<dbReference type="SMART" id="SM00668">
    <property type="entry name" value="CTLH"/>
    <property type="match status" value="1"/>
</dbReference>
<name>A0A8H8DC50_9ASCO</name>
<proteinExistence type="predicted"/>
<dbReference type="InterPro" id="IPR024964">
    <property type="entry name" value="CTLH/CRA"/>
</dbReference>
<evidence type="ECO:0000259" key="1">
    <source>
        <dbReference type="PROSITE" id="PS50897"/>
    </source>
</evidence>
<dbReference type="GeneID" id="93652588"/>
<sequence>MTETYQTIEKRNIDQLVLEYLIHEGYEEGALAFAEELNLDLEPPSTWQQSISPTNDYNQMDTSYEVHQTTLQKDLQSVNKLSDLQFSNAILNYYTNFNAHHDNTKIGNKIQPPLSRNTRNIKLTSGYSTISQRQEIKRLILNGEITSAITKISRWFPIILDSNNLLHFKLLRLNLIEMIRDHKFSSHSEADEKEFLNEILTFVRYNLINKISNSHKLLKELEFTMSLLCFRFDPSVKDLEDQKELPQELRNFFNINLRNQVFRLVNKEILDMYEVKSLSDYNQGYENDEVLDDVKLKIEYGSETPSEGEDDGIYNSKSKPVVYTGPPYESFSFDDIANFKDDEFESDLEEMGEETRDWDQLVDLQSIQPAAETSSEVYKGERSLRKDTRVKNEDEVESLYGLALESKLEGLVKLFVLTERNLQSLKSISHHTFEIKESSSAL</sequence>
<dbReference type="RefSeq" id="XP_067547547.1">
    <property type="nucleotide sequence ID" value="XM_067692979.1"/>
</dbReference>
<dbReference type="InterPro" id="IPR006595">
    <property type="entry name" value="CTLH_C"/>
</dbReference>
<feature type="domain" description="CTLH" evidence="1">
    <location>
        <begin position="129"/>
        <end position="186"/>
    </location>
</feature>
<dbReference type="PROSITE" id="PS50896">
    <property type="entry name" value="LISH"/>
    <property type="match status" value="1"/>
</dbReference>
<dbReference type="SMART" id="SM00667">
    <property type="entry name" value="LisH"/>
    <property type="match status" value="1"/>
</dbReference>
<dbReference type="PANTHER" id="PTHR12864">
    <property type="entry name" value="RAN BINDING PROTEIN 9-RELATED"/>
    <property type="match status" value="1"/>
</dbReference>
<dbReference type="Proteomes" id="UP000669133">
    <property type="component" value="Unassembled WGS sequence"/>
</dbReference>
<keyword evidence="3" id="KW-1185">Reference proteome</keyword>
<dbReference type="PROSITE" id="PS50897">
    <property type="entry name" value="CTLH"/>
    <property type="match status" value="1"/>
</dbReference>
<dbReference type="InterPro" id="IPR006594">
    <property type="entry name" value="LisH"/>
</dbReference>
<reference evidence="2 3" key="1">
    <citation type="submission" date="2020-12" db="EMBL/GenBank/DDBJ databases">
        <title>Effect of drift, selection, and recombination on the evolution of hybrid genomes in Candida yeast pathogens.</title>
        <authorList>
            <person name="Mixao V."/>
            <person name="Ksiezopolska E."/>
            <person name="Saus E."/>
            <person name="Boekhout T."/>
            <person name="Gacser A."/>
            <person name="Gabaldon T."/>
        </authorList>
    </citation>
    <scope>NUCLEOTIDE SEQUENCE [LARGE SCALE GENOMIC DNA]</scope>
    <source>
        <strain evidence="2 3">BP57</strain>
    </source>
</reference>
<dbReference type="EMBL" id="JAEOAQ010000005">
    <property type="protein sequence ID" value="KAG5418431.1"/>
    <property type="molecule type" value="Genomic_DNA"/>
</dbReference>
<gene>
    <name evidence="2" type="ORF">I9W82_003959</name>
</gene>
<comment type="caution">
    <text evidence="2">The sequence shown here is derived from an EMBL/GenBank/DDBJ whole genome shotgun (WGS) entry which is preliminary data.</text>
</comment>
<dbReference type="SMART" id="SM00757">
    <property type="entry name" value="CRA"/>
    <property type="match status" value="1"/>
</dbReference>
<evidence type="ECO:0000313" key="2">
    <source>
        <dbReference type="EMBL" id="KAG5418431.1"/>
    </source>
</evidence>
<dbReference type="InterPro" id="IPR013144">
    <property type="entry name" value="CRA_dom"/>
</dbReference>
<protein>
    <recommendedName>
        <fullName evidence="1">CTLH domain-containing protein</fullName>
    </recommendedName>
</protein>
<dbReference type="Pfam" id="PF10607">
    <property type="entry name" value="CTLH"/>
    <property type="match status" value="1"/>
</dbReference>
<dbReference type="Pfam" id="PF08513">
    <property type="entry name" value="LisH"/>
    <property type="match status" value="1"/>
</dbReference>
<organism evidence="2 3">
    <name type="scientific">Candida metapsilosis</name>
    <dbReference type="NCBI Taxonomy" id="273372"/>
    <lineage>
        <taxon>Eukaryota</taxon>
        <taxon>Fungi</taxon>
        <taxon>Dikarya</taxon>
        <taxon>Ascomycota</taxon>
        <taxon>Saccharomycotina</taxon>
        <taxon>Pichiomycetes</taxon>
        <taxon>Debaryomycetaceae</taxon>
        <taxon>Candida/Lodderomyces clade</taxon>
        <taxon>Candida</taxon>
    </lineage>
</organism>
<dbReference type="AlphaFoldDB" id="A0A8H8DC50"/>